<dbReference type="PANTHER" id="PTHR45785:SF3">
    <property type="entry name" value="COAGULATION FACTOR XIII B CHAIN"/>
    <property type="match status" value="1"/>
</dbReference>
<feature type="domain" description="Sushi" evidence="10">
    <location>
        <begin position="272"/>
        <end position="329"/>
    </location>
</feature>
<dbReference type="GeneTree" id="ENSGT00940000154967"/>
<dbReference type="SMART" id="SM00032">
    <property type="entry name" value="CCP"/>
    <property type="match status" value="8"/>
</dbReference>
<dbReference type="GeneID" id="114598643"/>
<dbReference type="PROSITE" id="PS50923">
    <property type="entry name" value="SUSHI"/>
    <property type="match status" value="6"/>
</dbReference>
<dbReference type="AlphaFoldDB" id="A0A670IVC1"/>
<dbReference type="CTD" id="2165"/>
<protein>
    <submittedName>
        <fullName evidence="11">Coagulation factor XIII B chain</fullName>
    </submittedName>
</protein>
<proteinExistence type="predicted"/>
<keyword evidence="6 8" id="KW-1015">Disulfide bond</keyword>
<feature type="domain" description="Sushi" evidence="10">
    <location>
        <begin position="89"/>
        <end position="148"/>
    </location>
</feature>
<dbReference type="Ensembl" id="ENSPMRT00000016488.1">
    <property type="protein sequence ID" value="ENSPMRP00000015438.1"/>
    <property type="gene ID" value="ENSPMRG00000010293.1"/>
</dbReference>
<keyword evidence="5" id="KW-0677">Repeat</keyword>
<evidence type="ECO:0000256" key="8">
    <source>
        <dbReference type="PROSITE-ProRule" id="PRU00302"/>
    </source>
</evidence>
<accession>A0A670IVC1</accession>
<dbReference type="Ensembl" id="ENSPMRT00000016494.1">
    <property type="protein sequence ID" value="ENSPMRP00000015444.1"/>
    <property type="gene ID" value="ENSPMRG00000010293.1"/>
</dbReference>
<keyword evidence="3 8" id="KW-0768">Sushi</keyword>
<keyword evidence="2" id="KW-0964">Secreted</keyword>
<evidence type="ECO:0000313" key="11">
    <source>
        <dbReference type="Ensembl" id="ENSPMRP00000015444.1"/>
    </source>
</evidence>
<dbReference type="RefSeq" id="XP_028588377.1">
    <property type="nucleotide sequence ID" value="XM_028732544.1"/>
</dbReference>
<reference evidence="11" key="2">
    <citation type="submission" date="2025-05" db="UniProtKB">
        <authorList>
            <consortium name="Ensembl"/>
        </authorList>
    </citation>
    <scope>IDENTIFICATION</scope>
</reference>
<dbReference type="InterPro" id="IPR000436">
    <property type="entry name" value="Sushi_SCR_CCP_dom"/>
</dbReference>
<keyword evidence="7" id="KW-0325">Glycoprotein</keyword>
<dbReference type="InterPro" id="IPR051503">
    <property type="entry name" value="ComplSys_Reg/VirEntry_Med"/>
</dbReference>
<evidence type="ECO:0000259" key="10">
    <source>
        <dbReference type="PROSITE" id="PS50923"/>
    </source>
</evidence>
<evidence type="ECO:0000313" key="12">
    <source>
        <dbReference type="Proteomes" id="UP000472272"/>
    </source>
</evidence>
<gene>
    <name evidence="11" type="primary">F13B</name>
</gene>
<dbReference type="InterPro" id="IPR035976">
    <property type="entry name" value="Sushi/SCR/CCP_sf"/>
</dbReference>
<dbReference type="GO" id="GO:0072378">
    <property type="term" value="P:blood coagulation, fibrin clot formation"/>
    <property type="evidence" value="ECO:0007669"/>
    <property type="project" value="Ensembl"/>
</dbReference>
<dbReference type="FunFam" id="2.10.70.10:FF:000060">
    <property type="entry name" value="Complement inhibitory factor H"/>
    <property type="match status" value="1"/>
</dbReference>
<evidence type="ECO:0000256" key="7">
    <source>
        <dbReference type="ARBA" id="ARBA00023180"/>
    </source>
</evidence>
<feature type="domain" description="Sushi" evidence="10">
    <location>
        <begin position="151"/>
        <end position="210"/>
    </location>
</feature>
<dbReference type="OMA" id="YTFKSFY"/>
<feature type="signal peptide" evidence="9">
    <location>
        <begin position="1"/>
        <end position="20"/>
    </location>
</feature>
<keyword evidence="12" id="KW-1185">Reference proteome</keyword>
<reference evidence="11 12" key="1">
    <citation type="journal article" date="2019" name="Proc. Natl. Acad. Sci. U.S.A.">
        <title>Regulatory changes in pterin and carotenoid genes underlie balanced color polymorphisms in the wall lizard.</title>
        <authorList>
            <person name="Andrade P."/>
            <person name="Pinho C."/>
            <person name="Perez I de Lanuza G."/>
            <person name="Afonso S."/>
            <person name="Brejcha J."/>
            <person name="Rubin C.J."/>
            <person name="Wallerman O."/>
            <person name="Pereira P."/>
            <person name="Sabatino S.J."/>
            <person name="Bellati A."/>
            <person name="Pellitteri-Rosa D."/>
            <person name="Bosakova Z."/>
            <person name="Bunikis I."/>
            <person name="Carretero M.A."/>
            <person name="Feiner N."/>
            <person name="Marsik P."/>
            <person name="Pauperio F."/>
            <person name="Salvi D."/>
            <person name="Soler L."/>
            <person name="While G.M."/>
            <person name="Uller T."/>
            <person name="Font E."/>
            <person name="Andersson L."/>
            <person name="Carneiro M."/>
        </authorList>
    </citation>
    <scope>NUCLEOTIDE SEQUENCE</scope>
</reference>
<dbReference type="GO" id="GO:0005576">
    <property type="term" value="C:extracellular region"/>
    <property type="evidence" value="ECO:0007669"/>
    <property type="project" value="UniProtKB-SubCell"/>
</dbReference>
<evidence type="ECO:0000256" key="3">
    <source>
        <dbReference type="ARBA" id="ARBA00022659"/>
    </source>
</evidence>
<evidence type="ECO:0000256" key="9">
    <source>
        <dbReference type="SAM" id="SignalP"/>
    </source>
</evidence>
<name>A0A670IVC1_PODMU</name>
<evidence type="ECO:0000256" key="1">
    <source>
        <dbReference type="ARBA" id="ARBA00004613"/>
    </source>
</evidence>
<evidence type="ECO:0000256" key="5">
    <source>
        <dbReference type="ARBA" id="ARBA00022737"/>
    </source>
</evidence>
<dbReference type="PANTHER" id="PTHR45785">
    <property type="entry name" value="COMPLEMENT FACTOR H-RELATED"/>
    <property type="match status" value="1"/>
</dbReference>
<dbReference type="CDD" id="cd00033">
    <property type="entry name" value="CCP"/>
    <property type="match status" value="6"/>
</dbReference>
<keyword evidence="4 9" id="KW-0732">Signal</keyword>
<dbReference type="FunFam" id="2.10.70.10:FF:000026">
    <property type="entry name" value="Complement inhibitory factor H"/>
    <property type="match status" value="1"/>
</dbReference>
<comment type="subcellular location">
    <subcellularLocation>
        <location evidence="1">Secreted</location>
    </subcellularLocation>
</comment>
<feature type="domain" description="Sushi" evidence="10">
    <location>
        <begin position="479"/>
        <end position="537"/>
    </location>
</feature>
<feature type="domain" description="Sushi" evidence="10">
    <location>
        <begin position="211"/>
        <end position="269"/>
    </location>
</feature>
<feature type="domain" description="Sushi" evidence="10">
    <location>
        <begin position="346"/>
        <end position="407"/>
    </location>
</feature>
<dbReference type="Proteomes" id="UP000472272">
    <property type="component" value="Chromosome 6"/>
</dbReference>
<comment type="caution">
    <text evidence="8">Lacks conserved residue(s) required for the propagation of feature annotation.</text>
</comment>
<dbReference type="SUPFAM" id="SSF57535">
    <property type="entry name" value="Complement control module/SCR domain"/>
    <property type="match status" value="9"/>
</dbReference>
<feature type="disulfide bond" evidence="8">
    <location>
        <begin position="481"/>
        <end position="524"/>
    </location>
</feature>
<evidence type="ECO:0000256" key="2">
    <source>
        <dbReference type="ARBA" id="ARBA00022525"/>
    </source>
</evidence>
<dbReference type="FunFam" id="2.10.70.10:FF:000054">
    <property type="entry name" value="Complement inhibitory factor H"/>
    <property type="match status" value="1"/>
</dbReference>
<dbReference type="Pfam" id="PF00084">
    <property type="entry name" value="Sushi"/>
    <property type="match status" value="7"/>
</dbReference>
<evidence type="ECO:0000256" key="6">
    <source>
        <dbReference type="ARBA" id="ARBA00023157"/>
    </source>
</evidence>
<dbReference type="KEGG" id="pmua:114598643"/>
<sequence>MGYKNWIFPFTLAILGDCLAEGRLCDLPSIKNGNIAPYYYSFKNYYFPMKQDEKLSYFCLPGYTTESGSQNGKINCTMRGWAPVPKCYQKCTKPALENGVFSDTKMSYKIWERLQYSCNSGYQIPGGARDKTIQCLEGGWSAQPQCTETTETCSAPDLVHGRYHTAQRTFSRKEKLKYECDDGYRTAGGHTMEEAHCEPQGWSLTPKCTKLGCSALSPVEHGGVDPKKESYEEGNVVQFFCLEGYSLKGPELIQCYYFGWYPEPPVCEERRNKCPPPPQPPHANVLTSLKTFRHGDTLRLECEHPFQTAGDEEIRCENGRWTSPPKCIDVGRTGSTEGHHGLQTEGSCSSLPIVENSFIFNNINPSLASYKTGSVVEYRCKPFHLIEGPNTIRCVQGNWTTPPVCLEPCLVNEENIRNHNVAMKWNLEEELYFLHGDIIELVCKPGYVLPPSTGDAQLLAQCNRGELKYPKCVSKDPDESCGSPPSIKNGVVMGLLTADYAHGSSVEYSCHEYHFLQGSRKVSCSMGHWTTPPTCIEPCTLSAEEMAKNHLDLRWSFDNRPYFLHGEFVEFVCKAYYFSSPSSSASDFRAQCQNGQLLYPQCVRIRG</sequence>
<organism evidence="11 12">
    <name type="scientific">Podarcis muralis</name>
    <name type="common">Wall lizard</name>
    <name type="synonym">Lacerta muralis</name>
    <dbReference type="NCBI Taxonomy" id="64176"/>
    <lineage>
        <taxon>Eukaryota</taxon>
        <taxon>Metazoa</taxon>
        <taxon>Chordata</taxon>
        <taxon>Craniata</taxon>
        <taxon>Vertebrata</taxon>
        <taxon>Euteleostomi</taxon>
        <taxon>Lepidosauria</taxon>
        <taxon>Squamata</taxon>
        <taxon>Bifurcata</taxon>
        <taxon>Unidentata</taxon>
        <taxon>Episquamata</taxon>
        <taxon>Laterata</taxon>
        <taxon>Lacertibaenia</taxon>
        <taxon>Lacertidae</taxon>
        <taxon>Podarcis</taxon>
    </lineage>
</organism>
<feature type="chain" id="PRO_5044625044" evidence="9">
    <location>
        <begin position="21"/>
        <end position="607"/>
    </location>
</feature>
<evidence type="ECO:0000256" key="4">
    <source>
        <dbReference type="ARBA" id="ARBA00022729"/>
    </source>
</evidence>
<dbReference type="OrthoDB" id="9984531at2759"/>
<dbReference type="Gene3D" id="2.10.70.10">
    <property type="entry name" value="Complement Module, domain 1"/>
    <property type="match status" value="9"/>
</dbReference>